<dbReference type="GO" id="GO:0022857">
    <property type="term" value="F:transmembrane transporter activity"/>
    <property type="evidence" value="ECO:0007669"/>
    <property type="project" value="InterPro"/>
</dbReference>
<evidence type="ECO:0000313" key="5">
    <source>
        <dbReference type="EMBL" id="ODN74830.1"/>
    </source>
</evidence>
<feature type="region of interest" description="Disordered" evidence="3">
    <location>
        <begin position="1"/>
        <end position="43"/>
    </location>
</feature>
<comment type="caution">
    <text evidence="5">The sequence shown here is derived from an EMBL/GenBank/DDBJ whole genome shotgun (WGS) entry which is preliminary data.</text>
</comment>
<dbReference type="PANTHER" id="PTHR11360">
    <property type="entry name" value="MONOCARBOXYLATE TRANSPORTER"/>
    <property type="match status" value="1"/>
</dbReference>
<feature type="transmembrane region" description="Helical" evidence="4">
    <location>
        <begin position="149"/>
        <end position="172"/>
    </location>
</feature>
<dbReference type="InterPro" id="IPR011701">
    <property type="entry name" value="MFS"/>
</dbReference>
<comment type="similarity">
    <text evidence="2">Belongs to the major facilitator superfamily. Monocarboxylate porter (TC 2.A.1.13) family.</text>
</comment>
<sequence>MAESIELGTIPTNASQTDADPRPESSTRDQQDIDEEPAHATSLSPVDGGWRAWLFLVAATWIEVLVWGLPFSVGILHVYWTNTLFPGEGASTLTLAATLQTGLLFVNAGLFGPVIAAYPRWQKLAQAIGLLSASVGLISSAFATRPWHLLVSIGCIYPLCGALYVPCATLLFEWFLERRGLATGIMYAGTGLGGTIVPYIMDGLLKGVGYKAAMCSLGIAYAVLGGVALIFIDRRIPISRYANNSEEPRSSMRQRLNLSFVKRPSFFLGITTILLTSVSSFATTLWLPAFADDLSLTNPSGTVLISILNAASIPGTALLGYLSDHLPIGIVISISCIGSGLACAFLWGFGTSGGGILIGFAVLFGLLGPSFAALWTGMIVVIAKDDLLAPPMIFSIFAICRGVGSLISGPISGALLKTNAMEGAPGAYGFQSYGVLLIFITLSISAGAVTGFYDQVSKVIGKSLARPVLARYSLIWITV</sequence>
<comment type="subcellular location">
    <subcellularLocation>
        <location evidence="1">Membrane</location>
        <topology evidence="1">Multi-pass membrane protein</topology>
    </subcellularLocation>
</comment>
<dbReference type="Pfam" id="PF07690">
    <property type="entry name" value="MFS_1"/>
    <property type="match status" value="1"/>
</dbReference>
<keyword evidence="4" id="KW-1133">Transmembrane helix</keyword>
<feature type="transmembrane region" description="Helical" evidence="4">
    <location>
        <begin position="52"/>
        <end position="80"/>
    </location>
</feature>
<dbReference type="InterPro" id="IPR036259">
    <property type="entry name" value="MFS_trans_sf"/>
</dbReference>
<accession>A0A1E3HEP7</accession>
<feature type="transmembrane region" description="Helical" evidence="4">
    <location>
        <begin position="433"/>
        <end position="453"/>
    </location>
</feature>
<evidence type="ECO:0008006" key="7">
    <source>
        <dbReference type="Google" id="ProtNLM"/>
    </source>
</evidence>
<feature type="transmembrane region" description="Helical" evidence="4">
    <location>
        <begin position="329"/>
        <end position="350"/>
    </location>
</feature>
<feature type="transmembrane region" description="Helical" evidence="4">
    <location>
        <begin position="303"/>
        <end position="322"/>
    </location>
</feature>
<evidence type="ECO:0000256" key="3">
    <source>
        <dbReference type="SAM" id="MobiDB-lite"/>
    </source>
</evidence>
<gene>
    <name evidence="5" type="ORF">L202_07140</name>
</gene>
<keyword evidence="4" id="KW-0472">Membrane</keyword>
<protein>
    <recommendedName>
        <fullName evidence="7">Major facilitator superfamily (MFS) profile domain-containing protein</fullName>
    </recommendedName>
</protein>
<evidence type="ECO:0000256" key="4">
    <source>
        <dbReference type="SAM" id="Phobius"/>
    </source>
</evidence>
<evidence type="ECO:0000256" key="2">
    <source>
        <dbReference type="ARBA" id="ARBA00006727"/>
    </source>
</evidence>
<feature type="transmembrane region" description="Helical" evidence="4">
    <location>
        <begin position="92"/>
        <end position="112"/>
    </location>
</feature>
<dbReference type="OrthoDB" id="2213137at2759"/>
<feature type="transmembrane region" description="Helical" evidence="4">
    <location>
        <begin position="124"/>
        <end position="143"/>
    </location>
</feature>
<organism evidence="5 6">
    <name type="scientific">Cryptococcus amylolentus CBS 6039</name>
    <dbReference type="NCBI Taxonomy" id="1295533"/>
    <lineage>
        <taxon>Eukaryota</taxon>
        <taxon>Fungi</taxon>
        <taxon>Dikarya</taxon>
        <taxon>Basidiomycota</taxon>
        <taxon>Agaricomycotina</taxon>
        <taxon>Tremellomycetes</taxon>
        <taxon>Tremellales</taxon>
        <taxon>Cryptococcaceae</taxon>
        <taxon>Cryptococcus</taxon>
    </lineage>
</organism>
<feature type="transmembrane region" description="Helical" evidence="4">
    <location>
        <begin position="356"/>
        <end position="381"/>
    </location>
</feature>
<feature type="transmembrane region" description="Helical" evidence="4">
    <location>
        <begin position="393"/>
        <end position="413"/>
    </location>
</feature>
<dbReference type="AlphaFoldDB" id="A0A1E3HEP7"/>
<evidence type="ECO:0000256" key="1">
    <source>
        <dbReference type="ARBA" id="ARBA00004141"/>
    </source>
</evidence>
<dbReference type="Gene3D" id="1.20.1250.20">
    <property type="entry name" value="MFS general substrate transporter like domains"/>
    <property type="match status" value="1"/>
</dbReference>
<dbReference type="PANTHER" id="PTHR11360:SF287">
    <property type="entry name" value="MFS MONOCARBOXYLATE TRANSPORTER"/>
    <property type="match status" value="1"/>
</dbReference>
<keyword evidence="6" id="KW-1185">Reference proteome</keyword>
<dbReference type="GO" id="GO:0016020">
    <property type="term" value="C:membrane"/>
    <property type="evidence" value="ECO:0007669"/>
    <property type="project" value="UniProtKB-SubCell"/>
</dbReference>
<dbReference type="RefSeq" id="XP_018990611.1">
    <property type="nucleotide sequence ID" value="XM_019141804.1"/>
</dbReference>
<dbReference type="SUPFAM" id="SSF103473">
    <property type="entry name" value="MFS general substrate transporter"/>
    <property type="match status" value="1"/>
</dbReference>
<dbReference type="GeneID" id="30158449"/>
<feature type="transmembrane region" description="Helical" evidence="4">
    <location>
        <begin position="184"/>
        <end position="201"/>
    </location>
</feature>
<keyword evidence="4" id="KW-0812">Transmembrane</keyword>
<dbReference type="EMBL" id="AWGJ01000011">
    <property type="protein sequence ID" value="ODN74830.1"/>
    <property type="molecule type" value="Genomic_DNA"/>
</dbReference>
<dbReference type="Proteomes" id="UP000094065">
    <property type="component" value="Unassembled WGS sequence"/>
</dbReference>
<feature type="transmembrane region" description="Helical" evidence="4">
    <location>
        <begin position="265"/>
        <end position="291"/>
    </location>
</feature>
<reference evidence="5 6" key="1">
    <citation type="submission" date="2016-06" db="EMBL/GenBank/DDBJ databases">
        <title>Evolution of pathogenesis and genome organization in the Tremellales.</title>
        <authorList>
            <person name="Cuomo C."/>
            <person name="Litvintseva A."/>
            <person name="Heitman J."/>
            <person name="Chen Y."/>
            <person name="Sun S."/>
            <person name="Springer D."/>
            <person name="Dromer F."/>
            <person name="Young S."/>
            <person name="Zeng Q."/>
            <person name="Chapman S."/>
            <person name="Gujja S."/>
            <person name="Saif S."/>
            <person name="Birren B."/>
        </authorList>
    </citation>
    <scope>NUCLEOTIDE SEQUENCE [LARGE SCALE GENOMIC DNA]</scope>
    <source>
        <strain evidence="5 6">CBS 6039</strain>
    </source>
</reference>
<evidence type="ECO:0000313" key="6">
    <source>
        <dbReference type="Proteomes" id="UP000094065"/>
    </source>
</evidence>
<name>A0A1E3HEP7_9TREE</name>
<dbReference type="InterPro" id="IPR050327">
    <property type="entry name" value="Proton-linked_MCT"/>
</dbReference>
<proteinExistence type="inferred from homology"/>
<feature type="transmembrane region" description="Helical" evidence="4">
    <location>
        <begin position="207"/>
        <end position="232"/>
    </location>
</feature>
<feature type="compositionally biased region" description="Basic and acidic residues" evidence="3">
    <location>
        <begin position="19"/>
        <end position="31"/>
    </location>
</feature>